<sequence length="106" mass="11937">MAYVIYLVYRGRLSLKYSLLWLALSIVMLLICLFSKQVGDFTYLLGFKVFSNFVFVVGLCFLLIVTLALSSIASKQAVAIKTLTQRLALAEKRIEELENKDAASLH</sequence>
<dbReference type="InterPro" id="IPR019277">
    <property type="entry name" value="DUF2304"/>
</dbReference>
<feature type="transmembrane region" description="Helical" evidence="1">
    <location>
        <begin position="19"/>
        <end position="38"/>
    </location>
</feature>
<keyword evidence="1" id="KW-0812">Transmembrane</keyword>
<accession>A0A9D1Z8Y3</accession>
<comment type="caution">
    <text evidence="2">The sequence shown here is derived from an EMBL/GenBank/DDBJ whole genome shotgun (WGS) entry which is preliminary data.</text>
</comment>
<organism evidence="2 3">
    <name type="scientific">Candidatus Olsenella excrementavium</name>
    <dbReference type="NCBI Taxonomy" id="2838709"/>
    <lineage>
        <taxon>Bacteria</taxon>
        <taxon>Bacillati</taxon>
        <taxon>Actinomycetota</taxon>
        <taxon>Coriobacteriia</taxon>
        <taxon>Coriobacteriales</taxon>
        <taxon>Atopobiaceae</taxon>
        <taxon>Olsenella</taxon>
    </lineage>
</organism>
<evidence type="ECO:0000313" key="3">
    <source>
        <dbReference type="Proteomes" id="UP000824133"/>
    </source>
</evidence>
<dbReference type="Proteomes" id="UP000824133">
    <property type="component" value="Unassembled WGS sequence"/>
</dbReference>
<protein>
    <submittedName>
        <fullName evidence="2">DUF2304 domain-containing protein</fullName>
    </submittedName>
</protein>
<name>A0A9D1Z8Y3_9ACTN</name>
<proteinExistence type="predicted"/>
<reference evidence="2" key="2">
    <citation type="submission" date="2021-04" db="EMBL/GenBank/DDBJ databases">
        <authorList>
            <person name="Gilroy R."/>
        </authorList>
    </citation>
    <scope>NUCLEOTIDE SEQUENCE</scope>
    <source>
        <strain evidence="2">ChiHjej10B9-743</strain>
    </source>
</reference>
<reference evidence="2" key="1">
    <citation type="journal article" date="2021" name="PeerJ">
        <title>Extensive microbial diversity within the chicken gut microbiome revealed by metagenomics and culture.</title>
        <authorList>
            <person name="Gilroy R."/>
            <person name="Ravi A."/>
            <person name="Getino M."/>
            <person name="Pursley I."/>
            <person name="Horton D.L."/>
            <person name="Alikhan N.F."/>
            <person name="Baker D."/>
            <person name="Gharbi K."/>
            <person name="Hall N."/>
            <person name="Watson M."/>
            <person name="Adriaenssens E.M."/>
            <person name="Foster-Nyarko E."/>
            <person name="Jarju S."/>
            <person name="Secka A."/>
            <person name="Antonio M."/>
            <person name="Oren A."/>
            <person name="Chaudhuri R.R."/>
            <person name="La Ragione R."/>
            <person name="Hildebrand F."/>
            <person name="Pallen M.J."/>
        </authorList>
    </citation>
    <scope>NUCLEOTIDE SEQUENCE</scope>
    <source>
        <strain evidence="2">ChiHjej10B9-743</strain>
    </source>
</reference>
<feature type="transmembrane region" description="Helical" evidence="1">
    <location>
        <begin position="50"/>
        <end position="73"/>
    </location>
</feature>
<dbReference type="Pfam" id="PF10066">
    <property type="entry name" value="DUF2304"/>
    <property type="match status" value="1"/>
</dbReference>
<evidence type="ECO:0000313" key="2">
    <source>
        <dbReference type="EMBL" id="HIY79101.1"/>
    </source>
</evidence>
<gene>
    <name evidence="2" type="ORF">IAA42_01515</name>
</gene>
<evidence type="ECO:0000256" key="1">
    <source>
        <dbReference type="SAM" id="Phobius"/>
    </source>
</evidence>
<keyword evidence="1" id="KW-1133">Transmembrane helix</keyword>
<dbReference type="AlphaFoldDB" id="A0A9D1Z8Y3"/>
<dbReference type="EMBL" id="DXCP01000006">
    <property type="protein sequence ID" value="HIY79101.1"/>
    <property type="molecule type" value="Genomic_DNA"/>
</dbReference>
<keyword evidence="1" id="KW-0472">Membrane</keyword>